<dbReference type="InterPro" id="IPR007392">
    <property type="entry name" value="GD_AH_second"/>
</dbReference>
<dbReference type="CDD" id="cd11613">
    <property type="entry name" value="SAF_AH_GD"/>
    <property type="match status" value="1"/>
</dbReference>
<feature type="domain" description="SAF" evidence="3">
    <location>
        <begin position="24"/>
        <end position="91"/>
    </location>
</feature>
<comment type="caution">
    <text evidence="4">The sequence shown here is derived from an EMBL/GenBank/DDBJ whole genome shotgun (WGS) entry which is preliminary data.</text>
</comment>
<comment type="similarity">
    <text evidence="1">Belongs to the UxaA family.</text>
</comment>
<dbReference type="AlphaFoldDB" id="A0A4U0QYL0"/>
<evidence type="ECO:0000256" key="1">
    <source>
        <dbReference type="ARBA" id="ARBA00010986"/>
    </source>
</evidence>
<dbReference type="GO" id="GO:0016829">
    <property type="term" value="F:lyase activity"/>
    <property type="evidence" value="ECO:0007669"/>
    <property type="project" value="UniProtKB-KW"/>
</dbReference>
<proteinExistence type="inferred from homology"/>
<dbReference type="PANTHER" id="PTHR30536:SF5">
    <property type="entry name" value="ALTRONATE DEHYDRATASE"/>
    <property type="match status" value="1"/>
</dbReference>
<dbReference type="Pfam" id="PF20629">
    <property type="entry name" value="GD_AH_C"/>
    <property type="match status" value="1"/>
</dbReference>
<dbReference type="SMART" id="SM00858">
    <property type="entry name" value="SAF"/>
    <property type="match status" value="1"/>
</dbReference>
<dbReference type="InterPro" id="IPR013974">
    <property type="entry name" value="SAF"/>
</dbReference>
<gene>
    <name evidence="4" type="ORF">FA740_01625</name>
</gene>
<dbReference type="GO" id="GO:0019698">
    <property type="term" value="P:D-galacturonate catabolic process"/>
    <property type="evidence" value="ECO:0007669"/>
    <property type="project" value="TreeGrafter"/>
</dbReference>
<dbReference type="EMBL" id="SUNH01000003">
    <property type="protein sequence ID" value="TJZ87425.1"/>
    <property type="molecule type" value="Genomic_DNA"/>
</dbReference>
<dbReference type="OrthoDB" id="9804574at2"/>
<dbReference type="InterPro" id="IPR052172">
    <property type="entry name" value="UxaA_altronate/galactarate_dh"/>
</dbReference>
<dbReference type="InterPro" id="IPR044144">
    <property type="entry name" value="SAF_UxaA/GarD"/>
</dbReference>
<name>A0A4U0QYL0_9RHOB</name>
<keyword evidence="5" id="KW-1185">Reference proteome</keyword>
<evidence type="ECO:0000256" key="2">
    <source>
        <dbReference type="ARBA" id="ARBA00023239"/>
    </source>
</evidence>
<dbReference type="PANTHER" id="PTHR30536">
    <property type="entry name" value="ALTRONATE/GALACTARATE DEHYDRATASE"/>
    <property type="match status" value="1"/>
</dbReference>
<organism evidence="4 5">
    <name type="scientific">Paracoccus hibiscisoli</name>
    <dbReference type="NCBI Taxonomy" id="2023261"/>
    <lineage>
        <taxon>Bacteria</taxon>
        <taxon>Pseudomonadati</taxon>
        <taxon>Pseudomonadota</taxon>
        <taxon>Alphaproteobacteria</taxon>
        <taxon>Rhodobacterales</taxon>
        <taxon>Paracoccaceae</taxon>
        <taxon>Paracoccus</taxon>
    </lineage>
</organism>
<dbReference type="Gene3D" id="2.30.130.110">
    <property type="match status" value="1"/>
</dbReference>
<dbReference type="Proteomes" id="UP000306223">
    <property type="component" value="Unassembled WGS sequence"/>
</dbReference>
<accession>A0A4U0QYL0</accession>
<protein>
    <submittedName>
        <fullName evidence="4">Altronate dehydratase</fullName>
    </submittedName>
</protein>
<evidence type="ECO:0000313" key="5">
    <source>
        <dbReference type="Proteomes" id="UP000306223"/>
    </source>
</evidence>
<evidence type="ECO:0000313" key="4">
    <source>
        <dbReference type="EMBL" id="TJZ87425.1"/>
    </source>
</evidence>
<dbReference type="Pfam" id="PF04295">
    <property type="entry name" value="GD_AH_second"/>
    <property type="match status" value="1"/>
</dbReference>
<dbReference type="InterPro" id="IPR048332">
    <property type="entry name" value="GD_AH_C"/>
</dbReference>
<sequence>MTLPPVLPHRPAGAPDAIRLNPADSVGIALRPMAAGEHALGTPLADPIPLGHKFALTALSPGDAVVKYGQIMAQATQPIAPGQHVHVHNIAMSAVHSHHADQRGHLPPPPARTTFQGYLRPDGRVGTRNFIGILASVNCSSTVCHAIAQAATRVLGPKYPNIDGFAPIVHDQGCGMAAQGEGFDVLVRTLKGYRDHPNFGGVLIVGLGCEVNQLTLYKPTDWTRDRYHSFNIQEVGGSASAVARALELLEPIAAAANADIRSTQPVSALTLGMQCGGSDGFSGITANPALGVASDMLVVAGGTSILSETPEIFGAEHLLIARADPATGARIAGMIDWWRDYAAKNGASLDNNPSPGNKKGGLTTILEKSLGAVAKAGMAPVAGAFAYAERIAVPGLVYMDSPGYDPVAATGQVAAGANLIAFTTGRGSCFGAKPAPSVKLASNSTLFAQMHEDMDINCGTVVDQGTDLQAMGAQIYDLLLDTASGQRTKSEGFGYGDNEFVPWKIGAVL</sequence>
<keyword evidence="2" id="KW-0456">Lyase</keyword>
<evidence type="ECO:0000259" key="3">
    <source>
        <dbReference type="SMART" id="SM00858"/>
    </source>
</evidence>
<dbReference type="RefSeq" id="WP_136855029.1">
    <property type="nucleotide sequence ID" value="NZ_SUNH01000003.1"/>
</dbReference>
<reference evidence="4 5" key="1">
    <citation type="submission" date="2019-04" db="EMBL/GenBank/DDBJ databases">
        <authorList>
            <person name="Li J."/>
        </authorList>
    </citation>
    <scope>NUCLEOTIDE SEQUENCE [LARGE SCALE GENOMIC DNA]</scope>
    <source>
        <strain evidence="4 5">CCTCC AB2016182</strain>
    </source>
</reference>